<sequence>MVRQEGERQVSRQIGHYTLAAVLFESYAMQRRATVDADGKAYAARMQQAPSGDEQGVTVLGQVAKKLAKKKGRSDAT</sequence>
<protein>
    <submittedName>
        <fullName evidence="1">Uncharacterized protein</fullName>
    </submittedName>
</protein>
<dbReference type="RefSeq" id="WP_219340970.1">
    <property type="nucleotide sequence ID" value="NZ_CP035709.1"/>
</dbReference>
<evidence type="ECO:0000313" key="2">
    <source>
        <dbReference type="Proteomes" id="UP001549111"/>
    </source>
</evidence>
<name>A0ABV2IUE7_9BURK</name>
<reference evidence="1 2" key="1">
    <citation type="submission" date="2024-06" db="EMBL/GenBank/DDBJ databases">
        <title>Genomic Encyclopedia of Type Strains, Phase IV (KMG-IV): sequencing the most valuable type-strain genomes for metagenomic binning, comparative biology and taxonomic classification.</title>
        <authorList>
            <person name="Goeker M."/>
        </authorList>
    </citation>
    <scope>NUCLEOTIDE SEQUENCE [LARGE SCALE GENOMIC DNA]</scope>
    <source>
        <strain evidence="1 2">D-501</strain>
    </source>
</reference>
<dbReference type="Proteomes" id="UP001549111">
    <property type="component" value="Unassembled WGS sequence"/>
</dbReference>
<dbReference type="EMBL" id="JBEPLS010000023">
    <property type="protein sequence ID" value="MET3605782.1"/>
    <property type="molecule type" value="Genomic_DNA"/>
</dbReference>
<evidence type="ECO:0000313" key="1">
    <source>
        <dbReference type="EMBL" id="MET3605782.1"/>
    </source>
</evidence>
<proteinExistence type="predicted"/>
<accession>A0ABV2IUE7</accession>
<gene>
    <name evidence="1" type="ORF">ABIC99_003616</name>
</gene>
<comment type="caution">
    <text evidence="1">The sequence shown here is derived from an EMBL/GenBank/DDBJ whole genome shotgun (WGS) entry which is preliminary data.</text>
</comment>
<organism evidence="1 2">
    <name type="scientific">Sphaerotilus sulfidivorans</name>
    <dbReference type="NCBI Taxonomy" id="639200"/>
    <lineage>
        <taxon>Bacteria</taxon>
        <taxon>Pseudomonadati</taxon>
        <taxon>Pseudomonadota</taxon>
        <taxon>Betaproteobacteria</taxon>
        <taxon>Burkholderiales</taxon>
        <taxon>Sphaerotilaceae</taxon>
        <taxon>Sphaerotilus</taxon>
    </lineage>
</organism>
<keyword evidence="2" id="KW-1185">Reference proteome</keyword>